<organism evidence="5 6">
    <name type="scientific">Pseudomonas brassicacearum</name>
    <dbReference type="NCBI Taxonomy" id="930166"/>
    <lineage>
        <taxon>Bacteria</taxon>
        <taxon>Pseudomonadati</taxon>
        <taxon>Pseudomonadota</taxon>
        <taxon>Gammaproteobacteria</taxon>
        <taxon>Pseudomonadales</taxon>
        <taxon>Pseudomonadaceae</taxon>
        <taxon>Pseudomonas</taxon>
    </lineage>
</organism>
<dbReference type="GO" id="GO:0003677">
    <property type="term" value="F:DNA binding"/>
    <property type="evidence" value="ECO:0007669"/>
    <property type="project" value="UniProtKB-KW"/>
</dbReference>
<dbReference type="Proteomes" id="UP000285636">
    <property type="component" value="Unassembled WGS sequence"/>
</dbReference>
<gene>
    <name evidence="5" type="ORF">BK660_21760</name>
</gene>
<dbReference type="PANTHER" id="PTHR40661:SF2">
    <property type="entry name" value="HTH-TYPE TRANSCRIPTIONAL REGULATOR PRTR"/>
    <property type="match status" value="1"/>
</dbReference>
<protein>
    <submittedName>
        <fullName evidence="5">Transcriptional regulator</fullName>
    </submittedName>
</protein>
<dbReference type="Gene3D" id="2.10.109.10">
    <property type="entry name" value="Umud Fragment, subunit A"/>
    <property type="match status" value="1"/>
</dbReference>
<evidence type="ECO:0000256" key="2">
    <source>
        <dbReference type="ARBA" id="ARBA00023125"/>
    </source>
</evidence>
<dbReference type="SUPFAM" id="SSF47413">
    <property type="entry name" value="lambda repressor-like DNA-binding domains"/>
    <property type="match status" value="1"/>
</dbReference>
<reference evidence="5 6" key="1">
    <citation type="submission" date="2016-10" db="EMBL/GenBank/DDBJ databases">
        <title>Comparative genome analysis of multiple Pseudomonas spp. focuses on biocontrol and plant growth promoting traits.</title>
        <authorList>
            <person name="Tao X.-Y."/>
            <person name="Taylor C.G."/>
        </authorList>
    </citation>
    <scope>NUCLEOTIDE SEQUENCE [LARGE SCALE GENOMIC DNA]</scope>
    <source>
        <strain evidence="5 6">38D7</strain>
    </source>
</reference>
<keyword evidence="3" id="KW-0804">Transcription</keyword>
<name>A0A423HYA5_9PSED</name>
<dbReference type="Gene3D" id="1.10.260.40">
    <property type="entry name" value="lambda repressor-like DNA-binding domains"/>
    <property type="match status" value="1"/>
</dbReference>
<proteinExistence type="predicted"/>
<dbReference type="Pfam" id="PF00717">
    <property type="entry name" value="Peptidase_S24"/>
    <property type="match status" value="1"/>
</dbReference>
<dbReference type="SMART" id="SM00530">
    <property type="entry name" value="HTH_XRE"/>
    <property type="match status" value="1"/>
</dbReference>
<comment type="caution">
    <text evidence="5">The sequence shown here is derived from an EMBL/GenBank/DDBJ whole genome shotgun (WGS) entry which is preliminary data.</text>
</comment>
<dbReference type="Pfam" id="PF01381">
    <property type="entry name" value="HTH_3"/>
    <property type="match status" value="1"/>
</dbReference>
<dbReference type="CDD" id="cd00093">
    <property type="entry name" value="HTH_XRE"/>
    <property type="match status" value="1"/>
</dbReference>
<sequence>MNTLANRIKVARQGARLTQKKLAELVGVEQPVISQLETGKNLQSAHIAKIAHACSVSAIWLSDGIGEMKGRLTHIEANAELLGDMEAWEEGESLDDDEYEIPYFAEVEFAGGQGMSEVVEIADRKLRFSGATLKAAGVEAKSAACARIKGRSMERLILDGAAIGFDLDDTSIIDGEIYAFNQLGMLRVKYLHRLPGGSVRIRSENSEEFPDEVMTAEQFAEDIRMLGRVFWWSTVRRSPRRK</sequence>
<evidence type="ECO:0000313" key="6">
    <source>
        <dbReference type="Proteomes" id="UP000285636"/>
    </source>
</evidence>
<evidence type="ECO:0000313" key="5">
    <source>
        <dbReference type="EMBL" id="RON18136.1"/>
    </source>
</evidence>
<keyword evidence="1" id="KW-0805">Transcription regulation</keyword>
<dbReference type="CDD" id="cd06529">
    <property type="entry name" value="S24_LexA-like"/>
    <property type="match status" value="1"/>
</dbReference>
<dbReference type="InterPro" id="IPR001387">
    <property type="entry name" value="Cro/C1-type_HTH"/>
</dbReference>
<dbReference type="PROSITE" id="PS50943">
    <property type="entry name" value="HTH_CROC1"/>
    <property type="match status" value="1"/>
</dbReference>
<dbReference type="InterPro" id="IPR039418">
    <property type="entry name" value="LexA-like"/>
</dbReference>
<dbReference type="SUPFAM" id="SSF51306">
    <property type="entry name" value="LexA/Signal peptidase"/>
    <property type="match status" value="1"/>
</dbReference>
<evidence type="ECO:0000256" key="3">
    <source>
        <dbReference type="ARBA" id="ARBA00023163"/>
    </source>
</evidence>
<dbReference type="InterPro" id="IPR010982">
    <property type="entry name" value="Lambda_DNA-bd_dom_sf"/>
</dbReference>
<evidence type="ECO:0000259" key="4">
    <source>
        <dbReference type="PROSITE" id="PS50943"/>
    </source>
</evidence>
<evidence type="ECO:0000256" key="1">
    <source>
        <dbReference type="ARBA" id="ARBA00023015"/>
    </source>
</evidence>
<dbReference type="AlphaFoldDB" id="A0A423HYA5"/>
<dbReference type="InterPro" id="IPR015927">
    <property type="entry name" value="Peptidase_S24_S26A/B/C"/>
</dbReference>
<dbReference type="EMBL" id="MOBK01000009">
    <property type="protein sequence ID" value="RON18136.1"/>
    <property type="molecule type" value="Genomic_DNA"/>
</dbReference>
<accession>A0A423HYA5</accession>
<dbReference type="InterPro" id="IPR036286">
    <property type="entry name" value="LexA/Signal_pep-like_sf"/>
</dbReference>
<dbReference type="PANTHER" id="PTHR40661">
    <property type="match status" value="1"/>
</dbReference>
<keyword evidence="2" id="KW-0238">DNA-binding</keyword>
<feature type="domain" description="HTH cro/C1-type" evidence="4">
    <location>
        <begin position="8"/>
        <end position="61"/>
    </location>
</feature>